<evidence type="ECO:0000256" key="4">
    <source>
        <dbReference type="ARBA" id="ARBA00022729"/>
    </source>
</evidence>
<dbReference type="InterPro" id="IPR031919">
    <property type="entry name" value="Fucosidase_C"/>
</dbReference>
<dbReference type="InterPro" id="IPR017853">
    <property type="entry name" value="GH"/>
</dbReference>
<feature type="domain" description="Alpha-L-fucosidase C-terminal" evidence="10">
    <location>
        <begin position="408"/>
        <end position="484"/>
    </location>
</feature>
<evidence type="ECO:0000259" key="10">
    <source>
        <dbReference type="Pfam" id="PF16757"/>
    </source>
</evidence>
<proteinExistence type="inferred from homology"/>
<dbReference type="RefSeq" id="WP_131915718.1">
    <property type="nucleotide sequence ID" value="NZ_SMLG01000004.1"/>
</dbReference>
<keyword evidence="12" id="KW-1185">Reference proteome</keyword>
<dbReference type="Pfam" id="PF16757">
    <property type="entry name" value="Fucosidase_C"/>
    <property type="match status" value="1"/>
</dbReference>
<keyword evidence="6" id="KW-0326">Glycosidase</keyword>
<dbReference type="AlphaFoldDB" id="A0A4R5F966"/>
<dbReference type="PANTHER" id="PTHR10030:SF37">
    <property type="entry name" value="ALPHA-L-FUCOSIDASE-RELATED"/>
    <property type="match status" value="1"/>
</dbReference>
<evidence type="ECO:0000256" key="2">
    <source>
        <dbReference type="ARBA" id="ARBA00007951"/>
    </source>
</evidence>
<evidence type="ECO:0000256" key="7">
    <source>
        <dbReference type="PIRSR" id="PIRSR001092-1"/>
    </source>
</evidence>
<sequence length="486" mass="56341">MKDIPQILKKAVLFLLFSLMTINLQAQEKEYYPDPDPAIRERLEEWKDLKFGLLMHWGTYSQWGIVESWSICPEDLSWASGGRKQGVADNYTDYVKAYENLKNTFNPVKFNPEKWATAAKDAGMKYMVFTTKHHDGFCMFDSKYTDYKITDKGSPFSTNPRSNVTKEIFSAFRKENFWIGAYFSKPDWHTDTYWWKQFPPSDRNANYSIQKHPEQWKKFVDFTHNQINELASDYGKLDILWLDGGWVRKTSDDEVKKYLADVSEGSRWARNPQNQDIDMPRLVKEVRAKQPKLIVVDRAVPGEQQNYLTPEQHIPEAGLPYPWETCMTMGNSWSYVPNDVYKPANELIEKLVDIVSKGGNYLLNIGPGPDGELDPVAYQRLKEIGTWIKTNREAIYGSRMFNVFGEGEKIRYTQTKDGDTKYIFLFDFPKEKQLLTKIPFSKNTKLQLLGSKSNLSWKQKGDAVEVNVPASLKSVTDHVWVIKVSN</sequence>
<evidence type="ECO:0000259" key="9">
    <source>
        <dbReference type="Pfam" id="PF01120"/>
    </source>
</evidence>
<evidence type="ECO:0000313" key="12">
    <source>
        <dbReference type="Proteomes" id="UP000294814"/>
    </source>
</evidence>
<dbReference type="PANTHER" id="PTHR10030">
    <property type="entry name" value="ALPHA-L-FUCOSIDASE"/>
    <property type="match status" value="1"/>
</dbReference>
<feature type="domain" description="Glycoside hydrolase family 29 N-terminal" evidence="9">
    <location>
        <begin position="21"/>
        <end position="393"/>
    </location>
</feature>
<dbReference type="GO" id="GO:0016139">
    <property type="term" value="P:glycoside catabolic process"/>
    <property type="evidence" value="ECO:0007669"/>
    <property type="project" value="TreeGrafter"/>
</dbReference>
<dbReference type="InterPro" id="IPR000933">
    <property type="entry name" value="Glyco_hydro_29"/>
</dbReference>
<dbReference type="Pfam" id="PF01120">
    <property type="entry name" value="Alpha_L_fucos"/>
    <property type="match status" value="1"/>
</dbReference>
<evidence type="ECO:0000256" key="5">
    <source>
        <dbReference type="ARBA" id="ARBA00022801"/>
    </source>
</evidence>
<dbReference type="SUPFAM" id="SSF51445">
    <property type="entry name" value="(Trans)glycosidases"/>
    <property type="match status" value="1"/>
</dbReference>
<dbReference type="EC" id="3.2.1.51" evidence="3"/>
<dbReference type="GO" id="GO:0005764">
    <property type="term" value="C:lysosome"/>
    <property type="evidence" value="ECO:0007669"/>
    <property type="project" value="TreeGrafter"/>
</dbReference>
<comment type="caution">
    <text evidence="11">The sequence shown here is derived from an EMBL/GenBank/DDBJ whole genome shotgun (WGS) entry which is preliminary data.</text>
</comment>
<dbReference type="Proteomes" id="UP000294814">
    <property type="component" value="Unassembled WGS sequence"/>
</dbReference>
<keyword evidence="4 8" id="KW-0732">Signal</keyword>
<reference evidence="11 12" key="1">
    <citation type="submission" date="2019-03" db="EMBL/GenBank/DDBJ databases">
        <title>Novel species of Flavobacterium.</title>
        <authorList>
            <person name="Liu Q."/>
            <person name="Xin Y.-H."/>
        </authorList>
    </citation>
    <scope>NUCLEOTIDE SEQUENCE [LARGE SCALE GENOMIC DNA]</scope>
    <source>
        <strain evidence="11 12">LB3P52</strain>
    </source>
</reference>
<dbReference type="GO" id="GO:0004560">
    <property type="term" value="F:alpha-L-fucosidase activity"/>
    <property type="evidence" value="ECO:0007669"/>
    <property type="project" value="InterPro"/>
</dbReference>
<dbReference type="EMBL" id="SMLG01000004">
    <property type="protein sequence ID" value="TDE44821.1"/>
    <property type="molecule type" value="Genomic_DNA"/>
</dbReference>
<comment type="function">
    <text evidence="1">Alpha-L-fucosidase is responsible for hydrolyzing the alpha-1,6-linked fucose joined to the reducing-end N-acetylglucosamine of the carbohydrate moieties of glycoproteins.</text>
</comment>
<dbReference type="InterPro" id="IPR057739">
    <property type="entry name" value="Glyco_hydro_29_N"/>
</dbReference>
<dbReference type="PIRSF" id="PIRSF001092">
    <property type="entry name" value="Alpha-L-fucosidase"/>
    <property type="match status" value="1"/>
</dbReference>
<dbReference type="GO" id="GO:0006004">
    <property type="term" value="P:fucose metabolic process"/>
    <property type="evidence" value="ECO:0007669"/>
    <property type="project" value="InterPro"/>
</dbReference>
<evidence type="ECO:0000256" key="1">
    <source>
        <dbReference type="ARBA" id="ARBA00004071"/>
    </source>
</evidence>
<evidence type="ECO:0000256" key="3">
    <source>
        <dbReference type="ARBA" id="ARBA00012662"/>
    </source>
</evidence>
<dbReference type="InterPro" id="IPR013780">
    <property type="entry name" value="Glyco_hydro_b"/>
</dbReference>
<keyword evidence="5" id="KW-0378">Hydrolase</keyword>
<feature type="site" description="May be important for catalysis" evidence="7">
    <location>
        <position position="326"/>
    </location>
</feature>
<protein>
    <recommendedName>
        <fullName evidence="3">alpha-L-fucosidase</fullName>
        <ecNumber evidence="3">3.2.1.51</ecNumber>
    </recommendedName>
</protein>
<comment type="similarity">
    <text evidence="2">Belongs to the glycosyl hydrolase 29 family.</text>
</comment>
<dbReference type="SMART" id="SM00812">
    <property type="entry name" value="Alpha_L_fucos"/>
    <property type="match status" value="1"/>
</dbReference>
<gene>
    <name evidence="11" type="ORF">E0I26_06695</name>
</gene>
<dbReference type="Gene3D" id="2.60.40.1180">
    <property type="entry name" value="Golgi alpha-mannosidase II"/>
    <property type="match status" value="1"/>
</dbReference>
<feature type="chain" id="PRO_5020381935" description="alpha-L-fucosidase" evidence="8">
    <location>
        <begin position="27"/>
        <end position="486"/>
    </location>
</feature>
<evidence type="ECO:0000313" key="11">
    <source>
        <dbReference type="EMBL" id="TDE44821.1"/>
    </source>
</evidence>
<organism evidence="11 12">
    <name type="scientific">Flavobacterium rhamnosiphilum</name>
    <dbReference type="NCBI Taxonomy" id="2541724"/>
    <lineage>
        <taxon>Bacteria</taxon>
        <taxon>Pseudomonadati</taxon>
        <taxon>Bacteroidota</taxon>
        <taxon>Flavobacteriia</taxon>
        <taxon>Flavobacteriales</taxon>
        <taxon>Flavobacteriaceae</taxon>
        <taxon>Flavobacterium</taxon>
    </lineage>
</organism>
<accession>A0A4R5F966</accession>
<name>A0A4R5F966_9FLAO</name>
<dbReference type="Gene3D" id="3.20.20.80">
    <property type="entry name" value="Glycosidases"/>
    <property type="match status" value="1"/>
</dbReference>
<dbReference type="OrthoDB" id="1095333at2"/>
<dbReference type="InterPro" id="IPR016286">
    <property type="entry name" value="FUC_metazoa-typ"/>
</dbReference>
<feature type="signal peptide" evidence="8">
    <location>
        <begin position="1"/>
        <end position="26"/>
    </location>
</feature>
<evidence type="ECO:0000256" key="6">
    <source>
        <dbReference type="ARBA" id="ARBA00023295"/>
    </source>
</evidence>
<evidence type="ECO:0000256" key="8">
    <source>
        <dbReference type="SAM" id="SignalP"/>
    </source>
</evidence>